<sequence>MLLKDIIMKLPYDLTEREFKLLQKEAEDKYDSKISRHMLRRSLTVISNYLENYNRIFALRADLRFAQSHVPGEPDLPICFQKDDEKAITRAMESLKSQLREEHKRSGRPGEPVPLGYIWARERVTGEHPHYHLVLLFDREAYAYLGDYTKPDADNMGTRIQKAWCSAIGLDYPEYAYLPHFPKNHSAWFTRDDALTLSADYYDFLLRVAYLAKDYSKDFHDGYRNFGTSQLIQRSLSDK</sequence>
<proteinExistence type="predicted"/>
<name>A0A376D8J2_9GAMM</name>
<dbReference type="EMBL" id="UFXZ01000001">
    <property type="protein sequence ID" value="STC84984.1"/>
    <property type="molecule type" value="Genomic_DNA"/>
</dbReference>
<protein>
    <submittedName>
        <fullName evidence="2">Protein of uncharacterized function (DUF3296)</fullName>
    </submittedName>
</protein>
<dbReference type="Proteomes" id="UP000255248">
    <property type="component" value="Unassembled WGS sequence"/>
</dbReference>
<dbReference type="AlphaFoldDB" id="A0A376D8J2"/>
<evidence type="ECO:0000259" key="1">
    <source>
        <dbReference type="Pfam" id="PF11726"/>
    </source>
</evidence>
<reference evidence="2 3" key="1">
    <citation type="submission" date="2018-06" db="EMBL/GenBank/DDBJ databases">
        <authorList>
            <consortium name="Pathogen Informatics"/>
            <person name="Doyle S."/>
        </authorList>
    </citation>
    <scope>NUCLEOTIDE SEQUENCE [LARGE SCALE GENOMIC DNA]</scope>
    <source>
        <strain evidence="2 3">NCTC12121</strain>
    </source>
</reference>
<evidence type="ECO:0000313" key="3">
    <source>
        <dbReference type="Proteomes" id="UP000255248"/>
    </source>
</evidence>
<dbReference type="Pfam" id="PF11726">
    <property type="entry name" value="YagK_YfjJ_C"/>
    <property type="match status" value="1"/>
</dbReference>
<organism evidence="2 3">
    <name type="scientific">Edwardsiella hoshinae</name>
    <dbReference type="NCBI Taxonomy" id="93378"/>
    <lineage>
        <taxon>Bacteria</taxon>
        <taxon>Pseudomonadati</taxon>
        <taxon>Pseudomonadota</taxon>
        <taxon>Gammaproteobacteria</taxon>
        <taxon>Enterobacterales</taxon>
        <taxon>Hafniaceae</taxon>
        <taxon>Edwardsiella</taxon>
    </lineage>
</organism>
<gene>
    <name evidence="2" type="ORF">NCTC12121_00716</name>
</gene>
<accession>A0A376D8J2</accession>
<dbReference type="InterPro" id="IPR057271">
    <property type="entry name" value="YagK_YfjJ_C"/>
</dbReference>
<evidence type="ECO:0000313" key="2">
    <source>
        <dbReference type="EMBL" id="STC84984.1"/>
    </source>
</evidence>
<feature type="domain" description="YagK/YfjJ C-terminal" evidence="1">
    <location>
        <begin position="50"/>
        <end position="229"/>
    </location>
</feature>